<keyword evidence="1" id="KW-0812">Transmembrane</keyword>
<organism evidence="2 3">
    <name type="scientific">Ruegeria meonggei</name>
    <dbReference type="NCBI Taxonomy" id="1446476"/>
    <lineage>
        <taxon>Bacteria</taxon>
        <taxon>Pseudomonadati</taxon>
        <taxon>Pseudomonadota</taxon>
        <taxon>Alphaproteobacteria</taxon>
        <taxon>Rhodobacterales</taxon>
        <taxon>Roseobacteraceae</taxon>
        <taxon>Ruegeria</taxon>
    </lineage>
</organism>
<evidence type="ECO:0000256" key="1">
    <source>
        <dbReference type="SAM" id="Phobius"/>
    </source>
</evidence>
<dbReference type="Proteomes" id="UP000193778">
    <property type="component" value="Unassembled WGS sequence"/>
</dbReference>
<sequence length="142" mass="14750">MTQQQSAMRFAGGVLAATGILFALAALPALHPAAHVFLQVAYWPLHDVPPELAVPTPLLLGISGGLTVGLGAMQWALGTYVASISADSAAKVARCTAWTWFVTDSTASVLVGAPMNVVLNLSFLALILLSCKPRPEARLVSA</sequence>
<dbReference type="AlphaFoldDB" id="A0A1X6Z0N3"/>
<keyword evidence="1" id="KW-1133">Transmembrane helix</keyword>
<name>A0A1X6Z0N3_9RHOB</name>
<proteinExistence type="predicted"/>
<accession>A0A1X6Z0N3</accession>
<evidence type="ECO:0000313" key="3">
    <source>
        <dbReference type="Proteomes" id="UP000193778"/>
    </source>
</evidence>
<dbReference type="EMBL" id="FWFP01000004">
    <property type="protein sequence ID" value="SLN36513.1"/>
    <property type="molecule type" value="Genomic_DNA"/>
</dbReference>
<gene>
    <name evidence="2" type="ORF">RUM8411_01568</name>
</gene>
<dbReference type="RefSeq" id="WP_085822119.1">
    <property type="nucleotide sequence ID" value="NZ_FWFP01000004.1"/>
</dbReference>
<keyword evidence="3" id="KW-1185">Reference proteome</keyword>
<protein>
    <submittedName>
        <fullName evidence="2">Uncharacterized protein</fullName>
    </submittedName>
</protein>
<reference evidence="3" key="1">
    <citation type="submission" date="2017-03" db="EMBL/GenBank/DDBJ databases">
        <authorList>
            <person name="Rodrigo-Torres L."/>
            <person name="Arahal R.D."/>
            <person name="Lucena T."/>
        </authorList>
    </citation>
    <scope>NUCLEOTIDE SEQUENCE [LARGE SCALE GENOMIC DNA]</scope>
    <source>
        <strain evidence="3">CECT 8411</strain>
    </source>
</reference>
<keyword evidence="1" id="KW-0472">Membrane</keyword>
<dbReference type="OrthoDB" id="330925at2"/>
<feature type="transmembrane region" description="Helical" evidence="1">
    <location>
        <begin position="107"/>
        <end position="129"/>
    </location>
</feature>
<evidence type="ECO:0000313" key="2">
    <source>
        <dbReference type="EMBL" id="SLN36513.1"/>
    </source>
</evidence>